<evidence type="ECO:0000259" key="2">
    <source>
        <dbReference type="Pfam" id="PF14378"/>
    </source>
</evidence>
<dbReference type="InterPro" id="IPR026841">
    <property type="entry name" value="Aur1/Ipt1"/>
</dbReference>
<feature type="transmembrane region" description="Helical" evidence="1">
    <location>
        <begin position="132"/>
        <end position="150"/>
    </location>
</feature>
<dbReference type="PANTHER" id="PTHR47216:SF4">
    <property type="entry name" value="OS01G0859400 PROTEIN"/>
    <property type="match status" value="1"/>
</dbReference>
<feature type="transmembrane region" description="Helical" evidence="1">
    <location>
        <begin position="182"/>
        <end position="201"/>
    </location>
</feature>
<evidence type="ECO:0000256" key="1">
    <source>
        <dbReference type="SAM" id="Phobius"/>
    </source>
</evidence>
<dbReference type="GO" id="GO:0016020">
    <property type="term" value="C:membrane"/>
    <property type="evidence" value="ECO:0007669"/>
    <property type="project" value="UniProtKB-SubCell"/>
</dbReference>
<dbReference type="Gene3D" id="1.20.144.10">
    <property type="entry name" value="Phosphatidic acid phosphatase type 2/haloperoxidase"/>
    <property type="match status" value="1"/>
</dbReference>
<organism evidence="3 4">
    <name type="scientific">Hydromonas duriensis</name>
    <dbReference type="NCBI Taxonomy" id="1527608"/>
    <lineage>
        <taxon>Bacteria</taxon>
        <taxon>Pseudomonadati</taxon>
        <taxon>Pseudomonadota</taxon>
        <taxon>Betaproteobacteria</taxon>
        <taxon>Burkholderiales</taxon>
        <taxon>Burkholderiaceae</taxon>
        <taxon>Hydromonas</taxon>
    </lineage>
</organism>
<dbReference type="AlphaFoldDB" id="A0A4R6YBQ8"/>
<dbReference type="SUPFAM" id="SSF52799">
    <property type="entry name" value="(Phosphotyrosine protein) phosphatases II"/>
    <property type="match status" value="1"/>
</dbReference>
<gene>
    <name evidence="3" type="ORF">DFR44_101132</name>
</gene>
<evidence type="ECO:0000313" key="4">
    <source>
        <dbReference type="Proteomes" id="UP000294480"/>
    </source>
</evidence>
<feature type="transmembrane region" description="Helical" evidence="1">
    <location>
        <begin position="246"/>
        <end position="267"/>
    </location>
</feature>
<dbReference type="Pfam" id="PF14378">
    <property type="entry name" value="PAP2_3"/>
    <property type="match status" value="1"/>
</dbReference>
<evidence type="ECO:0000313" key="3">
    <source>
        <dbReference type="EMBL" id="TDR33082.1"/>
    </source>
</evidence>
<keyword evidence="4" id="KW-1185">Reference proteome</keyword>
<feature type="domain" description="Inositolphosphotransferase Aur1/Ipt1" evidence="2">
    <location>
        <begin position="39"/>
        <end position="197"/>
    </location>
</feature>
<keyword evidence="1" id="KW-0472">Membrane</keyword>
<protein>
    <submittedName>
        <fullName evidence="3">Dual specificity protein phosphatase-like protein</fullName>
    </submittedName>
</protein>
<dbReference type="OrthoDB" id="256494at2"/>
<dbReference type="PANTHER" id="PTHR47216">
    <property type="match status" value="1"/>
</dbReference>
<feature type="transmembrane region" description="Helical" evidence="1">
    <location>
        <begin position="157"/>
        <end position="176"/>
    </location>
</feature>
<name>A0A4R6YBQ8_9BURK</name>
<dbReference type="RefSeq" id="WP_133618771.1">
    <property type="nucleotide sequence ID" value="NZ_SNZE01000001.1"/>
</dbReference>
<sequence length="443" mass="50719">MKTLETRATWRRSLAWLALLGSVFYSSYGLSNYWASQKIDVPSFVFDWERHTPFLAWTIFPYWSLNLFYALSLFVVRTQHELKRHVLRLLSAQFISVTCFVLFPLQYSFTAPEVSGAPALLFNALRDFDKPFNQAPSLHISLAIIMWDLYRRLVRSPYLRAFVHIWTALICVSVLTTYQHHFIDVPTGALVGVLCVWLWPLEQTKSMFQSWHRTQEPKRITLGLRYALAALVSALLACWFKGAGLWLLWPSVSLGLVALNYLALDVHGFQINHLGRMKWAAQVLFAPYLLAARLNQFLWTRRLRLSHPVLTRVSVGRLPTYQQWRSLNRPTLVSLAAEMAIPKHCTPAHCSPCLDLICPSLLQIQQAASYIDKSLLGDTRNVHVCCALGFSRSIITVLYWLVSRQHMKDVPTALALIEANVSKVVLSEQQLATLHFYLSQSDD</sequence>
<feature type="transmembrane region" description="Helical" evidence="1">
    <location>
        <begin position="53"/>
        <end position="74"/>
    </location>
</feature>
<keyword evidence="1" id="KW-0812">Transmembrane</keyword>
<keyword evidence="1" id="KW-1133">Transmembrane helix</keyword>
<accession>A0A4R6YBQ8</accession>
<dbReference type="Gene3D" id="3.90.190.10">
    <property type="entry name" value="Protein tyrosine phosphatase superfamily"/>
    <property type="match status" value="1"/>
</dbReference>
<dbReference type="CDD" id="cd03386">
    <property type="entry name" value="PAP2_Aur1_like"/>
    <property type="match status" value="1"/>
</dbReference>
<comment type="caution">
    <text evidence="3">The sequence shown here is derived from an EMBL/GenBank/DDBJ whole genome shotgun (WGS) entry which is preliminary data.</text>
</comment>
<reference evidence="3 4" key="1">
    <citation type="submission" date="2019-03" db="EMBL/GenBank/DDBJ databases">
        <title>Genomic Encyclopedia of Type Strains, Phase IV (KMG-IV): sequencing the most valuable type-strain genomes for metagenomic binning, comparative biology and taxonomic classification.</title>
        <authorList>
            <person name="Goeker M."/>
        </authorList>
    </citation>
    <scope>NUCLEOTIDE SEQUENCE [LARGE SCALE GENOMIC DNA]</scope>
    <source>
        <strain evidence="3 4">DSM 102852</strain>
    </source>
</reference>
<dbReference type="Proteomes" id="UP000294480">
    <property type="component" value="Unassembled WGS sequence"/>
</dbReference>
<feature type="transmembrane region" description="Helical" evidence="1">
    <location>
        <begin position="86"/>
        <end position="105"/>
    </location>
</feature>
<proteinExistence type="predicted"/>
<dbReference type="EMBL" id="SNZE01000001">
    <property type="protein sequence ID" value="TDR33082.1"/>
    <property type="molecule type" value="Genomic_DNA"/>
</dbReference>
<feature type="transmembrane region" description="Helical" evidence="1">
    <location>
        <begin position="222"/>
        <end position="240"/>
    </location>
</feature>
<dbReference type="InterPro" id="IPR029021">
    <property type="entry name" value="Prot-tyrosine_phosphatase-like"/>
</dbReference>